<reference evidence="2 3" key="1">
    <citation type="submission" date="2019-06" db="EMBL/GenBank/DDBJ databases">
        <title>A complete genome sequence for Luteibacter pinisoli MAH-14.</title>
        <authorList>
            <person name="Baltrus D.A."/>
        </authorList>
    </citation>
    <scope>NUCLEOTIDE SEQUENCE [LARGE SCALE GENOMIC DNA]</scope>
    <source>
        <strain evidence="2 3">MAH-14</strain>
    </source>
</reference>
<organism evidence="2 3">
    <name type="scientific">Luteibacter pinisoli</name>
    <dbReference type="NCBI Taxonomy" id="2589080"/>
    <lineage>
        <taxon>Bacteria</taxon>
        <taxon>Pseudomonadati</taxon>
        <taxon>Pseudomonadota</taxon>
        <taxon>Gammaproteobacteria</taxon>
        <taxon>Lysobacterales</taxon>
        <taxon>Rhodanobacteraceae</taxon>
        <taxon>Luteibacter</taxon>
    </lineage>
</organism>
<proteinExistence type="predicted"/>
<dbReference type="EMBL" id="CP041046">
    <property type="protein sequence ID" value="QDE38912.1"/>
    <property type="molecule type" value="Genomic_DNA"/>
</dbReference>
<dbReference type="RefSeq" id="WP_139980893.1">
    <property type="nucleotide sequence ID" value="NZ_CP041046.1"/>
</dbReference>
<dbReference type="Proteomes" id="UP000316093">
    <property type="component" value="Chromosome"/>
</dbReference>
<keyword evidence="1" id="KW-0732">Signal</keyword>
<sequence>MTAEPANFMGQMTVESGKFTSRSEARRAVTALVLTAALLSAAVAQAATPTQAASAGARLAKMAPGSTSSCTVGKSGNLDCLVDTVRTRVSECAGDYAWGQVSEKDGVTLESAFDKAKAKPTVHLASRQFVCVAATAGNNQIPDRFYVIAFPLKRVPGCKENDLCQERQQTWVGTKPEGPCQWVGKEGDFTGACAAGWVSPDSIEVFSMGLQ</sequence>
<dbReference type="AlphaFoldDB" id="A0A4Y5Z0V8"/>
<evidence type="ECO:0000313" key="3">
    <source>
        <dbReference type="Proteomes" id="UP000316093"/>
    </source>
</evidence>
<feature type="signal peptide" evidence="1">
    <location>
        <begin position="1"/>
        <end position="46"/>
    </location>
</feature>
<gene>
    <name evidence="2" type="ORF">FIV34_06710</name>
</gene>
<dbReference type="KEGG" id="lpy:FIV34_06710"/>
<dbReference type="OrthoDB" id="8665493at2"/>
<protein>
    <submittedName>
        <fullName evidence="2">Uncharacterized protein</fullName>
    </submittedName>
</protein>
<keyword evidence="3" id="KW-1185">Reference proteome</keyword>
<evidence type="ECO:0000256" key="1">
    <source>
        <dbReference type="SAM" id="SignalP"/>
    </source>
</evidence>
<accession>A0A4Y5Z0V8</accession>
<feature type="chain" id="PRO_5021242805" evidence="1">
    <location>
        <begin position="47"/>
        <end position="211"/>
    </location>
</feature>
<name>A0A4Y5Z0V8_9GAMM</name>
<evidence type="ECO:0000313" key="2">
    <source>
        <dbReference type="EMBL" id="QDE38912.1"/>
    </source>
</evidence>